<dbReference type="RefSeq" id="WP_157434462.1">
    <property type="nucleotide sequence ID" value="NZ_CP016076.1"/>
</dbReference>
<dbReference type="AlphaFoldDB" id="A0AAC9LJ48"/>
<protein>
    <submittedName>
        <fullName evidence="1">Uncharacterized protein</fullName>
    </submittedName>
</protein>
<proteinExistence type="predicted"/>
<dbReference type="KEGG" id="acad:UA74_26295"/>
<keyword evidence="2" id="KW-1185">Reference proteome</keyword>
<sequence length="74" mass="7809">MTVMEVVERLRRAHELLGEAWRAVERAEEALVEGDSLFAVVTTGSTRPEVVGAAQCAAAALEDLRRSTGAIGGA</sequence>
<name>A0AAC9LJ48_9PSEU</name>
<dbReference type="Proteomes" id="UP000185511">
    <property type="component" value="Chromosome"/>
</dbReference>
<accession>A0AAC9LJ48</accession>
<gene>
    <name evidence="1" type="ORF">UA74_26295</name>
</gene>
<reference evidence="2" key="1">
    <citation type="submission" date="2016-06" db="EMBL/GenBank/DDBJ databases">
        <title>Complete genome sequence of Actinoalloteichus fjordicus DSM 46855 (=ADI127-17), type strain of the new species Actinoalloteichus fjordicus.</title>
        <authorList>
            <person name="Ruckert C."/>
            <person name="Nouioui I."/>
            <person name="Willmese J."/>
            <person name="van Wezel G."/>
            <person name="Klenk H.-P."/>
            <person name="Kalinowski J."/>
            <person name="Zotchev S.B."/>
        </authorList>
    </citation>
    <scope>NUCLEOTIDE SEQUENCE [LARGE SCALE GENOMIC DNA]</scope>
    <source>
        <strain evidence="2">ADI127-7</strain>
    </source>
</reference>
<evidence type="ECO:0000313" key="2">
    <source>
        <dbReference type="Proteomes" id="UP000185511"/>
    </source>
</evidence>
<organism evidence="1 2">
    <name type="scientific">Actinoalloteichus fjordicus</name>
    <dbReference type="NCBI Taxonomy" id="1612552"/>
    <lineage>
        <taxon>Bacteria</taxon>
        <taxon>Bacillati</taxon>
        <taxon>Actinomycetota</taxon>
        <taxon>Actinomycetes</taxon>
        <taxon>Pseudonocardiales</taxon>
        <taxon>Pseudonocardiaceae</taxon>
        <taxon>Actinoalloteichus</taxon>
    </lineage>
</organism>
<evidence type="ECO:0000313" key="1">
    <source>
        <dbReference type="EMBL" id="APU17264.1"/>
    </source>
</evidence>
<dbReference type="EMBL" id="CP016076">
    <property type="protein sequence ID" value="APU17264.1"/>
    <property type="molecule type" value="Genomic_DNA"/>
</dbReference>